<evidence type="ECO:0000256" key="3">
    <source>
        <dbReference type="ARBA" id="ARBA00023125"/>
    </source>
</evidence>
<reference evidence="6 7" key="1">
    <citation type="submission" date="2016-11" db="EMBL/GenBank/DDBJ databases">
        <authorList>
            <person name="Jaros S."/>
            <person name="Januszkiewicz K."/>
            <person name="Wedrychowicz H."/>
        </authorList>
    </citation>
    <scope>NUCLEOTIDE SEQUENCE [LARGE SCALE GENOMIC DNA]</scope>
    <source>
        <strain evidence="6 7">DSM 22330</strain>
    </source>
</reference>
<keyword evidence="2" id="KW-0805">Transcription regulation</keyword>
<keyword evidence="4" id="KW-0804">Transcription</keyword>
<feature type="domain" description="HTH lacI-type" evidence="5">
    <location>
        <begin position="8"/>
        <end position="62"/>
    </location>
</feature>
<evidence type="ECO:0000256" key="2">
    <source>
        <dbReference type="ARBA" id="ARBA00023015"/>
    </source>
</evidence>
<organism evidence="6 7">
    <name type="scientific">Pseudolactococcus chungangensis CAU 28 = DSM 22330</name>
    <dbReference type="NCBI Taxonomy" id="1122154"/>
    <lineage>
        <taxon>Bacteria</taxon>
        <taxon>Bacillati</taxon>
        <taxon>Bacillota</taxon>
        <taxon>Bacilli</taxon>
        <taxon>Lactobacillales</taxon>
        <taxon>Streptococcaceae</taxon>
        <taxon>Pseudolactococcus</taxon>
    </lineage>
</organism>
<dbReference type="STRING" id="1122154.SAMN02746068_00111"/>
<dbReference type="Proteomes" id="UP000185655">
    <property type="component" value="Unassembled WGS sequence"/>
</dbReference>
<keyword evidence="1" id="KW-0678">Repressor</keyword>
<dbReference type="PROSITE" id="PS00356">
    <property type="entry name" value="HTH_LACI_1"/>
    <property type="match status" value="1"/>
</dbReference>
<dbReference type="PRINTS" id="PR00036">
    <property type="entry name" value="HTHLACI"/>
</dbReference>
<dbReference type="InterPro" id="IPR000843">
    <property type="entry name" value="HTH_LacI"/>
</dbReference>
<dbReference type="InterPro" id="IPR001761">
    <property type="entry name" value="Peripla_BP/Lac1_sug-bd_dom"/>
</dbReference>
<dbReference type="PROSITE" id="PS50932">
    <property type="entry name" value="HTH_LACI_2"/>
    <property type="match status" value="1"/>
</dbReference>
<dbReference type="GO" id="GO:0000976">
    <property type="term" value="F:transcription cis-regulatory region binding"/>
    <property type="evidence" value="ECO:0007669"/>
    <property type="project" value="TreeGrafter"/>
</dbReference>
<evidence type="ECO:0000256" key="1">
    <source>
        <dbReference type="ARBA" id="ARBA00022491"/>
    </source>
</evidence>
<dbReference type="InterPro" id="IPR028082">
    <property type="entry name" value="Peripla_BP_I"/>
</dbReference>
<dbReference type="AlphaFoldDB" id="A0A1K2H3K8"/>
<protein>
    <submittedName>
        <fullName evidence="6">Transcriptional regulator, LacI family</fullName>
    </submittedName>
</protein>
<accession>A0A1K2H3K8</accession>
<gene>
    <name evidence="6" type="ORF">SAMN02746068_00111</name>
</gene>
<dbReference type="SUPFAM" id="SSF53822">
    <property type="entry name" value="Periplasmic binding protein-like I"/>
    <property type="match status" value="1"/>
</dbReference>
<dbReference type="GO" id="GO:0003700">
    <property type="term" value="F:DNA-binding transcription factor activity"/>
    <property type="evidence" value="ECO:0007669"/>
    <property type="project" value="TreeGrafter"/>
</dbReference>
<evidence type="ECO:0000313" key="6">
    <source>
        <dbReference type="EMBL" id="SFZ70199.1"/>
    </source>
</evidence>
<dbReference type="SUPFAM" id="SSF47413">
    <property type="entry name" value="lambda repressor-like DNA-binding domains"/>
    <property type="match status" value="1"/>
</dbReference>
<dbReference type="Gene3D" id="3.40.50.2300">
    <property type="match status" value="2"/>
</dbReference>
<dbReference type="Gene3D" id="1.10.260.40">
    <property type="entry name" value="lambda repressor-like DNA-binding domains"/>
    <property type="match status" value="1"/>
</dbReference>
<dbReference type="PANTHER" id="PTHR30146:SF95">
    <property type="entry name" value="RIBOSE OPERON REPRESSOR"/>
    <property type="match status" value="1"/>
</dbReference>
<dbReference type="InterPro" id="IPR010982">
    <property type="entry name" value="Lambda_DNA-bd_dom_sf"/>
</dbReference>
<dbReference type="PANTHER" id="PTHR30146">
    <property type="entry name" value="LACI-RELATED TRANSCRIPTIONAL REPRESSOR"/>
    <property type="match status" value="1"/>
</dbReference>
<sequence length="324" mass="36276">MQSCKFMATLNDVAKIAGVTPTTVSRVINMRGSLSQKTIERVHKAMRELNYQPNAMARSLQGKKSQLIGLIFPSVAYPFYGEIIHAIESKLFEQGYKAILCDSENDPIKERAYLTMLMANQVDGIITSSHNKEIHEYENDNLAIVAFDRYLADGIPIVSSDNLAGGKLATDYLYEQGCRKIAIVAGVSDTISPTENRRLGYQTMIAERHLTPLIHYLPRESNLNQKRQSIHQFLVEQQPDGVFCTDDLTAVIVQNLATTVHLDNLKVVGYDGTQVIQSFMPSLSTIVQPIDDLAELMVKILIQKIEDEQFTPQANYVLPVTLKK</sequence>
<dbReference type="EMBL" id="FPKS01000001">
    <property type="protein sequence ID" value="SFZ70199.1"/>
    <property type="molecule type" value="Genomic_DNA"/>
</dbReference>
<dbReference type="Pfam" id="PF00532">
    <property type="entry name" value="Peripla_BP_1"/>
    <property type="match status" value="1"/>
</dbReference>
<dbReference type="SMART" id="SM00354">
    <property type="entry name" value="HTH_LACI"/>
    <property type="match status" value="1"/>
</dbReference>
<dbReference type="CDD" id="cd01392">
    <property type="entry name" value="HTH_LacI"/>
    <property type="match status" value="1"/>
</dbReference>
<dbReference type="Pfam" id="PF00356">
    <property type="entry name" value="LacI"/>
    <property type="match status" value="1"/>
</dbReference>
<keyword evidence="3" id="KW-0238">DNA-binding</keyword>
<evidence type="ECO:0000256" key="4">
    <source>
        <dbReference type="ARBA" id="ARBA00023163"/>
    </source>
</evidence>
<dbReference type="CDD" id="cd06291">
    <property type="entry name" value="PBP1_Qymf-like"/>
    <property type="match status" value="1"/>
</dbReference>
<evidence type="ECO:0000313" key="7">
    <source>
        <dbReference type="Proteomes" id="UP000185655"/>
    </source>
</evidence>
<evidence type="ECO:0000259" key="5">
    <source>
        <dbReference type="PROSITE" id="PS50932"/>
    </source>
</evidence>
<name>A0A1K2H3K8_9LACT</name>
<proteinExistence type="predicted"/>